<sequence length="169" mass="19095">MVPPAASLPPFRVGASTTTRTTETTSRTGEPMSDVVERAYEFMRSIQGRVIEYATEHDAEFGERQGELLRDLLAEVERLRAEKLGLEISESNLLVELRDEVERLRPRVIETVEQLDALPIRSLVRSDIGEVFERLRGGWDCLHEDGSAGLVMPFAIRLPARVLYTPEDE</sequence>
<evidence type="ECO:0000313" key="2">
    <source>
        <dbReference type="EMBL" id="AIM40441.1"/>
    </source>
</evidence>
<dbReference type="Proteomes" id="UP000029345">
    <property type="component" value="Segment"/>
</dbReference>
<accession>A0A088FA38</accession>
<dbReference type="RefSeq" id="YP_009124242.1">
    <property type="nucleotide sequence ID" value="NC_026585.1"/>
</dbReference>
<dbReference type="EMBL" id="KM279937">
    <property type="protein sequence ID" value="AIM40441.1"/>
    <property type="molecule type" value="Genomic_DNA"/>
</dbReference>
<proteinExistence type="predicted"/>
<reference evidence="2 3" key="1">
    <citation type="submission" date="2014-08" db="EMBL/GenBank/DDBJ databases">
        <authorList>
            <person name="Abernathy K.P."/>
            <person name="Arnold C.T."/>
            <person name="Banks B.N."/>
            <person name="Bell M.J."/>
            <person name="Dang D."/>
            <person name="Estave P.M."/>
            <person name="Ford J.D."/>
            <person name="Fowler K.L."/>
            <person name="Guillory Q.M."/>
            <person name="Martin G.N."/>
            <person name="Minor J.G."/>
            <person name="Powell J."/>
            <person name="Sarhan H.A."/>
            <person name="Stewart E.L."/>
            <person name="Sutherlin T.K."/>
            <person name="Terry T.J."/>
            <person name="Wagner S.L."/>
            <person name="Zayed M.R."/>
            <person name="Ireland S.K."/>
            <person name="Ross J.F."/>
            <person name="Serrano M.G."/>
            <person name="Buck G."/>
            <person name="Lee V."/>
            <person name="Wang Y."/>
            <person name="Carvalho R."/>
            <person name="Voegtly L."/>
            <person name="Shi R."/>
            <person name="Duckworth R."/>
            <person name="Johnson A."/>
            <person name="Loviza R."/>
            <person name="Walstead R."/>
            <person name="Shah Z."/>
            <person name="Kiflezghi M."/>
            <person name="Wade K."/>
            <person name="Anders K.R."/>
            <person name="Braun M.A."/>
            <person name="Delesalle V.A."/>
            <person name="Hughes L.E."/>
            <person name="Ware V.C."/>
            <person name="Bradley K.W."/>
            <person name="Barker L.P."/>
            <person name="Asai D.J."/>
            <person name="Bowman C.A."/>
            <person name="Russell D.A."/>
            <person name="Pope W.H."/>
            <person name="Jacobs-Sera D."/>
            <person name="Hendrix R.W."/>
            <person name="Hatfull G.F."/>
        </authorList>
    </citation>
    <scope>NUCLEOTIDE SEQUENCE [LARGE SCALE GENOMIC DNA]</scope>
</reference>
<dbReference type="OrthoDB" id="18637at10239"/>
<keyword evidence="3" id="KW-1185">Reference proteome</keyword>
<feature type="compositionally biased region" description="Low complexity" evidence="1">
    <location>
        <begin position="16"/>
        <end position="28"/>
    </location>
</feature>
<dbReference type="KEGG" id="vg:23678992"/>
<gene>
    <name evidence="2" type="ORF">PBI_ESTAVE1_51</name>
</gene>
<dbReference type="GeneID" id="23678992"/>
<evidence type="ECO:0000256" key="1">
    <source>
        <dbReference type="SAM" id="MobiDB-lite"/>
    </source>
</evidence>
<name>A0A088FA38_9CAUD</name>
<feature type="region of interest" description="Disordered" evidence="1">
    <location>
        <begin position="1"/>
        <end position="30"/>
    </location>
</feature>
<protein>
    <submittedName>
        <fullName evidence="2">Uncharacterized protein</fullName>
    </submittedName>
</protein>
<evidence type="ECO:0000313" key="3">
    <source>
        <dbReference type="Proteomes" id="UP000029345"/>
    </source>
</evidence>
<organism evidence="2 3">
    <name type="scientific">Mycobacterium phage Estave1</name>
    <dbReference type="NCBI Taxonomy" id="1536603"/>
    <lineage>
        <taxon>Viruses</taxon>
        <taxon>Duplodnaviria</taxon>
        <taxon>Heunggongvirae</taxon>
        <taxon>Uroviricota</taxon>
        <taxon>Caudoviricetes</taxon>
        <taxon>Gracegardnervirinae</taxon>
        <taxon>Cheoctovirus</taxon>
        <taxon>Cheoctovirus estave1</taxon>
    </lineage>
</organism>